<reference evidence="3" key="1">
    <citation type="journal article" date="2019" name="Int. J. Syst. Evol. Microbiol.">
        <title>The Global Catalogue of Microorganisms (GCM) 10K type strain sequencing project: providing services to taxonomists for standard genome sequencing and annotation.</title>
        <authorList>
            <consortium name="The Broad Institute Genomics Platform"/>
            <consortium name="The Broad Institute Genome Sequencing Center for Infectious Disease"/>
            <person name="Wu L."/>
            <person name="Ma J."/>
        </authorList>
    </citation>
    <scope>NUCLEOTIDE SEQUENCE [LARGE SCALE GENOMIC DNA]</scope>
    <source>
        <strain evidence="3">KCTC 19466</strain>
    </source>
</reference>
<feature type="transmembrane region" description="Helical" evidence="1">
    <location>
        <begin position="101"/>
        <end position="119"/>
    </location>
</feature>
<protein>
    <submittedName>
        <fullName evidence="2">Uncharacterized protein</fullName>
    </submittedName>
</protein>
<organism evidence="2 3">
    <name type="scientific">Zhihengliuella salsuginis</name>
    <dbReference type="NCBI Taxonomy" id="578222"/>
    <lineage>
        <taxon>Bacteria</taxon>
        <taxon>Bacillati</taxon>
        <taxon>Actinomycetota</taxon>
        <taxon>Actinomycetes</taxon>
        <taxon>Micrococcales</taxon>
        <taxon>Micrococcaceae</taxon>
        <taxon>Zhihengliuella</taxon>
    </lineage>
</organism>
<sequence length="140" mass="14873">MKSIIGAIIGATLASIAGAEAYVTVMPRLQAAYQRYEIDPISASLYLGGIPALFLVVAFILHYWGGRPSRAAGVAGLGFTFLCVASYYAAGLQFGAERFGYHSTVVFGLVLMYGWSIIVGDGRRRGRAGTAERTLEDATA</sequence>
<keyword evidence="1" id="KW-0472">Membrane</keyword>
<feature type="transmembrane region" description="Helical" evidence="1">
    <location>
        <begin position="45"/>
        <end position="64"/>
    </location>
</feature>
<evidence type="ECO:0000313" key="2">
    <source>
        <dbReference type="EMBL" id="GHD07598.1"/>
    </source>
</evidence>
<accession>A0ABQ3GHU8</accession>
<evidence type="ECO:0000256" key="1">
    <source>
        <dbReference type="SAM" id="Phobius"/>
    </source>
</evidence>
<dbReference type="RefSeq" id="WP_189349865.1">
    <property type="nucleotide sequence ID" value="NZ_BMXK01000007.1"/>
</dbReference>
<name>A0ABQ3GHU8_9MICC</name>
<comment type="caution">
    <text evidence="2">The sequence shown here is derived from an EMBL/GenBank/DDBJ whole genome shotgun (WGS) entry which is preliminary data.</text>
</comment>
<evidence type="ECO:0000313" key="3">
    <source>
        <dbReference type="Proteomes" id="UP000642819"/>
    </source>
</evidence>
<feature type="transmembrane region" description="Helical" evidence="1">
    <location>
        <begin position="71"/>
        <end position="89"/>
    </location>
</feature>
<proteinExistence type="predicted"/>
<keyword evidence="1" id="KW-0812">Transmembrane</keyword>
<keyword evidence="3" id="KW-1185">Reference proteome</keyword>
<gene>
    <name evidence="2" type="ORF">GCM10008096_18510</name>
</gene>
<dbReference type="Proteomes" id="UP000642819">
    <property type="component" value="Unassembled WGS sequence"/>
</dbReference>
<dbReference type="EMBL" id="BMXK01000007">
    <property type="protein sequence ID" value="GHD07598.1"/>
    <property type="molecule type" value="Genomic_DNA"/>
</dbReference>
<keyword evidence="1" id="KW-1133">Transmembrane helix</keyword>